<evidence type="ECO:0000256" key="1">
    <source>
        <dbReference type="SAM" id="Coils"/>
    </source>
</evidence>
<dbReference type="AlphaFoldDB" id="M2XAX0"/>
<feature type="coiled-coil region" evidence="1">
    <location>
        <begin position="66"/>
        <end position="93"/>
    </location>
</feature>
<dbReference type="OrthoDB" id="10423160at2759"/>
<dbReference type="EMBL" id="KB454538">
    <property type="protein sequence ID" value="EME27042.1"/>
    <property type="molecule type" value="Genomic_DNA"/>
</dbReference>
<gene>
    <name evidence="2" type="ORF">Gasu_53770</name>
</gene>
<evidence type="ECO:0000313" key="2">
    <source>
        <dbReference type="EMBL" id="EME27042.1"/>
    </source>
</evidence>
<reference evidence="3" key="1">
    <citation type="journal article" date="2013" name="Science">
        <title>Gene transfer from bacteria and archaea facilitated evolution of an extremophilic eukaryote.</title>
        <authorList>
            <person name="Schonknecht G."/>
            <person name="Chen W.H."/>
            <person name="Ternes C.M."/>
            <person name="Barbier G.G."/>
            <person name="Shrestha R.P."/>
            <person name="Stanke M."/>
            <person name="Brautigam A."/>
            <person name="Baker B.J."/>
            <person name="Banfield J.F."/>
            <person name="Garavito R.M."/>
            <person name="Carr K."/>
            <person name="Wilkerson C."/>
            <person name="Rensing S.A."/>
            <person name="Gagneul D."/>
            <person name="Dickenson N.E."/>
            <person name="Oesterhelt C."/>
            <person name="Lercher M.J."/>
            <person name="Weber A.P."/>
        </authorList>
    </citation>
    <scope>NUCLEOTIDE SEQUENCE [LARGE SCALE GENOMIC DNA]</scope>
    <source>
        <strain evidence="3">074W</strain>
    </source>
</reference>
<dbReference type="RefSeq" id="XP_005703562.1">
    <property type="nucleotide sequence ID" value="XM_005703505.1"/>
</dbReference>
<protein>
    <submittedName>
        <fullName evidence="2">Uncharacterized protein</fullName>
    </submittedName>
</protein>
<keyword evidence="3" id="KW-1185">Reference proteome</keyword>
<proteinExistence type="predicted"/>
<organism evidence="2 3">
    <name type="scientific">Galdieria sulphuraria</name>
    <name type="common">Red alga</name>
    <dbReference type="NCBI Taxonomy" id="130081"/>
    <lineage>
        <taxon>Eukaryota</taxon>
        <taxon>Rhodophyta</taxon>
        <taxon>Bangiophyceae</taxon>
        <taxon>Galdieriales</taxon>
        <taxon>Galdieriaceae</taxon>
        <taxon>Galdieria</taxon>
    </lineage>
</organism>
<sequence length="168" mass="19576">MFYNQGLREGIMEAQENLTRLGYWEGLKSVSPGIKLLNKNISELLVLESLNQKGLLLTKENPSFLGQQIKETRKQLENLLHKYESTLLELGSKYVQNTQHTSYVFEQNSPIEETLSLEVLKQSWFSQLEQHERYTLQEAHEGIAKFVNSLDESLQSQLRRVFMKELTQ</sequence>
<keyword evidence="1" id="KW-0175">Coiled coil</keyword>
<dbReference type="GeneID" id="17085977"/>
<accession>M2XAX0</accession>
<dbReference type="Proteomes" id="UP000030680">
    <property type="component" value="Unassembled WGS sequence"/>
</dbReference>
<name>M2XAX0_GALSU</name>
<evidence type="ECO:0000313" key="3">
    <source>
        <dbReference type="Proteomes" id="UP000030680"/>
    </source>
</evidence>
<dbReference type="Gramene" id="EME27042">
    <property type="protein sequence ID" value="EME27042"/>
    <property type="gene ID" value="Gasu_53770"/>
</dbReference>